<evidence type="ECO:0000256" key="7">
    <source>
        <dbReference type="RuleBase" id="RU000454"/>
    </source>
</evidence>
<dbReference type="InterPro" id="IPR001461">
    <property type="entry name" value="Aspartic_peptidase_A1"/>
</dbReference>
<evidence type="ECO:0000256" key="4">
    <source>
        <dbReference type="ARBA" id="ARBA00022801"/>
    </source>
</evidence>
<feature type="chain" id="PRO_5042106062" evidence="8">
    <location>
        <begin position="22"/>
        <end position="363"/>
    </location>
</feature>
<keyword evidence="8" id="KW-0732">Signal</keyword>
<evidence type="ECO:0000256" key="5">
    <source>
        <dbReference type="PIRSR" id="PIRSR601461-1"/>
    </source>
</evidence>
<dbReference type="GO" id="GO:0006508">
    <property type="term" value="P:proteolysis"/>
    <property type="evidence" value="ECO:0007669"/>
    <property type="project" value="UniProtKB-KW"/>
</dbReference>
<name>A0AAD4L652_9EURO</name>
<organism evidence="10 11">
    <name type="scientific">Talaromyces proteolyticus</name>
    <dbReference type="NCBI Taxonomy" id="1131652"/>
    <lineage>
        <taxon>Eukaryota</taxon>
        <taxon>Fungi</taxon>
        <taxon>Dikarya</taxon>
        <taxon>Ascomycota</taxon>
        <taxon>Pezizomycotina</taxon>
        <taxon>Eurotiomycetes</taxon>
        <taxon>Eurotiomycetidae</taxon>
        <taxon>Eurotiales</taxon>
        <taxon>Trichocomaceae</taxon>
        <taxon>Talaromyces</taxon>
        <taxon>Talaromyces sect. Bacilispori</taxon>
    </lineage>
</organism>
<evidence type="ECO:0000259" key="9">
    <source>
        <dbReference type="PROSITE" id="PS51767"/>
    </source>
</evidence>
<dbReference type="CDD" id="cd06097">
    <property type="entry name" value="Aspergillopepsin_like"/>
    <property type="match status" value="1"/>
</dbReference>
<dbReference type="Gene3D" id="2.40.70.10">
    <property type="entry name" value="Acid Proteases"/>
    <property type="match status" value="2"/>
</dbReference>
<dbReference type="PANTHER" id="PTHR47966">
    <property type="entry name" value="BETA-SITE APP-CLEAVING ENZYME, ISOFORM A-RELATED"/>
    <property type="match status" value="1"/>
</dbReference>
<keyword evidence="11" id="KW-1185">Reference proteome</keyword>
<sequence length="363" mass="39770">MLLSSHVLRAAVYFVIGLTVAEIYTKDQTNANIKNKASIEVKPTRSNTFYVVSVQIGSSTLNLSVDTGSSDLWVFPSTLSTNKTTGHNTYTPSTHAIPLDGYNFSSSYAEGTTVTGNVVQDYVSLGGLETYSQSIETASDIPASFVNETSRDGILGLGFGSINTVRPRPQKTFFEMVVEQLEQPVYAALLKDGAVGSLDFGFVDHAKYKGEELGYMSVDSSDGLWAIRLDGYRVGESPRRSFEVEKAAVDTGTSILMLPDEIVQDYYTEIPSAMNSSSMNGYIFNCDEEMPDFSIHIGDYTATIPSKFMKYSDVGMVDGRDKCYGSLQRQNTLAFSVLGHPFLKSQYVVFDMGKMRLGLGEQS</sequence>
<keyword evidence="4 7" id="KW-0378">Hydrolase</keyword>
<dbReference type="PRINTS" id="PR00792">
    <property type="entry name" value="PEPSIN"/>
</dbReference>
<dbReference type="PROSITE" id="PS00141">
    <property type="entry name" value="ASP_PROTEASE"/>
    <property type="match status" value="1"/>
</dbReference>
<feature type="active site" evidence="5">
    <location>
        <position position="66"/>
    </location>
</feature>
<evidence type="ECO:0000256" key="6">
    <source>
        <dbReference type="PIRSR" id="PIRSR601461-2"/>
    </source>
</evidence>
<evidence type="ECO:0000256" key="2">
    <source>
        <dbReference type="ARBA" id="ARBA00022670"/>
    </source>
</evidence>
<dbReference type="PROSITE" id="PS51767">
    <property type="entry name" value="PEPTIDASE_A1"/>
    <property type="match status" value="1"/>
</dbReference>
<proteinExistence type="inferred from homology"/>
<comment type="caution">
    <text evidence="10">The sequence shown here is derived from an EMBL/GenBank/DDBJ whole genome shotgun (WGS) entry which is preliminary data.</text>
</comment>
<keyword evidence="2 7" id="KW-0645">Protease</keyword>
<evidence type="ECO:0000313" key="10">
    <source>
        <dbReference type="EMBL" id="KAH8705305.1"/>
    </source>
</evidence>
<feature type="domain" description="Peptidase A1" evidence="9">
    <location>
        <begin position="50"/>
        <end position="360"/>
    </location>
</feature>
<feature type="active site" evidence="5">
    <location>
        <position position="250"/>
    </location>
</feature>
<dbReference type="InterPro" id="IPR034163">
    <property type="entry name" value="Aspergillopepsin-like_cat_dom"/>
</dbReference>
<dbReference type="InterPro" id="IPR001969">
    <property type="entry name" value="Aspartic_peptidase_AS"/>
</dbReference>
<dbReference type="GO" id="GO:0004190">
    <property type="term" value="F:aspartic-type endopeptidase activity"/>
    <property type="evidence" value="ECO:0007669"/>
    <property type="project" value="UniProtKB-KW"/>
</dbReference>
<dbReference type="Proteomes" id="UP001201262">
    <property type="component" value="Unassembled WGS sequence"/>
</dbReference>
<feature type="signal peptide" evidence="8">
    <location>
        <begin position="1"/>
        <end position="21"/>
    </location>
</feature>
<evidence type="ECO:0000256" key="1">
    <source>
        <dbReference type="ARBA" id="ARBA00007447"/>
    </source>
</evidence>
<dbReference type="SUPFAM" id="SSF50630">
    <property type="entry name" value="Acid proteases"/>
    <property type="match status" value="1"/>
</dbReference>
<protein>
    <submittedName>
        <fullName evidence="10">Aspartic proteinase complexed with Pepstatin</fullName>
    </submittedName>
</protein>
<dbReference type="GeneID" id="70243139"/>
<gene>
    <name evidence="10" type="ORF">BGW36DRAFT_332491</name>
</gene>
<evidence type="ECO:0000256" key="8">
    <source>
        <dbReference type="SAM" id="SignalP"/>
    </source>
</evidence>
<dbReference type="PANTHER" id="PTHR47966:SF2">
    <property type="entry name" value="ASPERGILLOPEPSIN-1-RELATED"/>
    <property type="match status" value="1"/>
</dbReference>
<keyword evidence="3 7" id="KW-0064">Aspartyl protease</keyword>
<reference evidence="10" key="1">
    <citation type="submission" date="2021-12" db="EMBL/GenBank/DDBJ databases">
        <title>Convergent genome expansion in fungi linked to evolution of root-endophyte symbiosis.</title>
        <authorList>
            <consortium name="DOE Joint Genome Institute"/>
            <person name="Ke Y.-H."/>
            <person name="Bonito G."/>
            <person name="Liao H.-L."/>
            <person name="Looney B."/>
            <person name="Rojas-Flechas A."/>
            <person name="Nash J."/>
            <person name="Hameed K."/>
            <person name="Schadt C."/>
            <person name="Martin F."/>
            <person name="Crous P.W."/>
            <person name="Miettinen O."/>
            <person name="Magnuson J.K."/>
            <person name="Labbe J."/>
            <person name="Jacobson D."/>
            <person name="Doktycz M.J."/>
            <person name="Veneault-Fourrey C."/>
            <person name="Kuo A."/>
            <person name="Mondo S."/>
            <person name="Calhoun S."/>
            <person name="Riley R."/>
            <person name="Ohm R."/>
            <person name="LaButti K."/>
            <person name="Andreopoulos B."/>
            <person name="Pangilinan J."/>
            <person name="Nolan M."/>
            <person name="Tritt A."/>
            <person name="Clum A."/>
            <person name="Lipzen A."/>
            <person name="Daum C."/>
            <person name="Barry K."/>
            <person name="Grigoriev I.V."/>
            <person name="Vilgalys R."/>
        </authorList>
    </citation>
    <scope>NUCLEOTIDE SEQUENCE</scope>
    <source>
        <strain evidence="10">PMI_201</strain>
    </source>
</reference>
<dbReference type="InterPro" id="IPR033121">
    <property type="entry name" value="PEPTIDASE_A1"/>
</dbReference>
<comment type="similarity">
    <text evidence="1 7">Belongs to the peptidase A1 family.</text>
</comment>
<accession>A0AAD4L652</accession>
<dbReference type="InterPro" id="IPR021109">
    <property type="entry name" value="Peptidase_aspartic_dom_sf"/>
</dbReference>
<dbReference type="AlphaFoldDB" id="A0AAD4L652"/>
<keyword evidence="6" id="KW-1015">Disulfide bond</keyword>
<dbReference type="RefSeq" id="XP_046077926.1">
    <property type="nucleotide sequence ID" value="XM_046212852.1"/>
</dbReference>
<evidence type="ECO:0000256" key="3">
    <source>
        <dbReference type="ARBA" id="ARBA00022750"/>
    </source>
</evidence>
<feature type="disulfide bond" evidence="6">
    <location>
        <begin position="286"/>
        <end position="323"/>
    </location>
</feature>
<dbReference type="EMBL" id="JAJTJA010000001">
    <property type="protein sequence ID" value="KAH8705305.1"/>
    <property type="molecule type" value="Genomic_DNA"/>
</dbReference>
<evidence type="ECO:0000313" key="11">
    <source>
        <dbReference type="Proteomes" id="UP001201262"/>
    </source>
</evidence>
<dbReference type="Pfam" id="PF00026">
    <property type="entry name" value="Asp"/>
    <property type="match status" value="1"/>
</dbReference>